<organism evidence="2 3">
    <name type="scientific">Mycena maculata</name>
    <dbReference type="NCBI Taxonomy" id="230809"/>
    <lineage>
        <taxon>Eukaryota</taxon>
        <taxon>Fungi</taxon>
        <taxon>Dikarya</taxon>
        <taxon>Basidiomycota</taxon>
        <taxon>Agaricomycotina</taxon>
        <taxon>Agaricomycetes</taxon>
        <taxon>Agaricomycetidae</taxon>
        <taxon>Agaricales</taxon>
        <taxon>Marasmiineae</taxon>
        <taxon>Mycenaceae</taxon>
        <taxon>Mycena</taxon>
    </lineage>
</organism>
<accession>A0AAD7HNJ3</accession>
<dbReference type="Proteomes" id="UP001215280">
    <property type="component" value="Unassembled WGS sequence"/>
</dbReference>
<dbReference type="EMBL" id="JARJLG010000234">
    <property type="protein sequence ID" value="KAJ7724816.1"/>
    <property type="molecule type" value="Genomic_DNA"/>
</dbReference>
<feature type="region of interest" description="Disordered" evidence="1">
    <location>
        <begin position="143"/>
        <end position="164"/>
    </location>
</feature>
<evidence type="ECO:0000313" key="3">
    <source>
        <dbReference type="Proteomes" id="UP001215280"/>
    </source>
</evidence>
<feature type="region of interest" description="Disordered" evidence="1">
    <location>
        <begin position="351"/>
        <end position="376"/>
    </location>
</feature>
<reference evidence="2" key="1">
    <citation type="submission" date="2023-03" db="EMBL/GenBank/DDBJ databases">
        <title>Massive genome expansion in bonnet fungi (Mycena s.s.) driven by repeated elements and novel gene families across ecological guilds.</title>
        <authorList>
            <consortium name="Lawrence Berkeley National Laboratory"/>
            <person name="Harder C.B."/>
            <person name="Miyauchi S."/>
            <person name="Viragh M."/>
            <person name="Kuo A."/>
            <person name="Thoen E."/>
            <person name="Andreopoulos B."/>
            <person name="Lu D."/>
            <person name="Skrede I."/>
            <person name="Drula E."/>
            <person name="Henrissat B."/>
            <person name="Morin E."/>
            <person name="Kohler A."/>
            <person name="Barry K."/>
            <person name="LaButti K."/>
            <person name="Morin E."/>
            <person name="Salamov A."/>
            <person name="Lipzen A."/>
            <person name="Mereny Z."/>
            <person name="Hegedus B."/>
            <person name="Baldrian P."/>
            <person name="Stursova M."/>
            <person name="Weitz H."/>
            <person name="Taylor A."/>
            <person name="Grigoriev I.V."/>
            <person name="Nagy L.G."/>
            <person name="Martin F."/>
            <person name="Kauserud H."/>
        </authorList>
    </citation>
    <scope>NUCLEOTIDE SEQUENCE</scope>
    <source>
        <strain evidence="2">CBHHK188m</strain>
    </source>
</reference>
<name>A0AAD7HNJ3_9AGAR</name>
<protein>
    <submittedName>
        <fullName evidence="2">Uncharacterized protein</fullName>
    </submittedName>
</protein>
<keyword evidence="3" id="KW-1185">Reference proteome</keyword>
<proteinExistence type="predicted"/>
<sequence length="442" mass="49891">MPVGFGFTVREAMIRALLGPEREGRGRGEGKEIGWRGGNKYLGFATGHPILTRGGIVNPKPTKQLPAGKRRKGSVGRWHLVPSGDAYIHNMWLTSSVHSLRISHNLAAKEALRDRAAHRLPPPFLPPVSLRCKLLRHMKSPQSRPVSKEAFKRQREPGSGTIDRILGSPRRGLGDWDRGLDWDVGDHVRCDDGWMGAPWPYFTVILEDRGAFWSTKSNRLRTETADSRRIWAREKRKRRVEWRGADKMVGTTSVPLVWGNRSYTASLEVFRVRLEGRVAGKRLMIRGTCDGDAPHRTSSFRPSFLLSFRANLAVFRWRWSINLGTMTRAHDWNCQSTSFLPFCGIRNGFGTRSTRRKQERQPVGSSHPAKREAPQHEALHRKYALSPIVMPASAQALISALIRARAVVICISRYFAGKERNVELGVDLQSGAEKGRYQVRGK</sequence>
<evidence type="ECO:0000256" key="1">
    <source>
        <dbReference type="SAM" id="MobiDB-lite"/>
    </source>
</evidence>
<gene>
    <name evidence="2" type="ORF">DFH07DRAFT_946295</name>
</gene>
<feature type="compositionally biased region" description="Basic and acidic residues" evidence="1">
    <location>
        <begin position="146"/>
        <end position="156"/>
    </location>
</feature>
<evidence type="ECO:0000313" key="2">
    <source>
        <dbReference type="EMBL" id="KAJ7724816.1"/>
    </source>
</evidence>
<dbReference type="AlphaFoldDB" id="A0AAD7HNJ3"/>
<comment type="caution">
    <text evidence="2">The sequence shown here is derived from an EMBL/GenBank/DDBJ whole genome shotgun (WGS) entry which is preliminary data.</text>
</comment>